<dbReference type="Pfam" id="PF00250">
    <property type="entry name" value="Forkhead"/>
    <property type="match status" value="1"/>
</dbReference>
<dbReference type="SUPFAM" id="SSF46785">
    <property type="entry name" value="Winged helix' DNA-binding domain"/>
    <property type="match status" value="1"/>
</dbReference>
<dbReference type="InterPro" id="IPR011011">
    <property type="entry name" value="Znf_FYVE_PHD"/>
</dbReference>
<dbReference type="InterPro" id="IPR013083">
    <property type="entry name" value="Znf_RING/FYVE/PHD"/>
</dbReference>
<dbReference type="GO" id="GO:0003700">
    <property type="term" value="F:DNA-binding transcription factor activity"/>
    <property type="evidence" value="ECO:0007669"/>
    <property type="project" value="InterPro"/>
</dbReference>
<feature type="binding site" evidence="9">
    <location>
        <position position="147"/>
    </location>
    <ligand>
        <name>Zn(2+)</name>
        <dbReference type="ChEBI" id="CHEBI:29105"/>
        <label>1</label>
    </ligand>
</feature>
<name>A0A485LHA0_9STRA</name>
<evidence type="ECO:0000256" key="3">
    <source>
        <dbReference type="ARBA" id="ARBA00022723"/>
    </source>
</evidence>
<feature type="compositionally biased region" description="Basic residues" evidence="10">
    <location>
        <begin position="69"/>
        <end position="78"/>
    </location>
</feature>
<evidence type="ECO:0000256" key="8">
    <source>
        <dbReference type="PIRSR" id="PIRSR628651-50"/>
    </source>
</evidence>
<evidence type="ECO:0000256" key="1">
    <source>
        <dbReference type="ARBA" id="ARBA00004123"/>
    </source>
</evidence>
<dbReference type="InterPro" id="IPR001766">
    <property type="entry name" value="Fork_head_dom"/>
</dbReference>
<dbReference type="InterPro" id="IPR036388">
    <property type="entry name" value="WH-like_DNA-bd_sf"/>
</dbReference>
<feature type="binding site" evidence="9">
    <location>
        <position position="176"/>
    </location>
    <ligand>
        <name>Zn(2+)</name>
        <dbReference type="ChEBI" id="CHEBI:29105"/>
        <label>1</label>
    </ligand>
</feature>
<dbReference type="InterPro" id="IPR001965">
    <property type="entry name" value="Znf_PHD"/>
</dbReference>
<gene>
    <name evidence="13" type="primary">Aste57867_20568</name>
    <name evidence="12" type="ORF">As57867_020501</name>
    <name evidence="13" type="ORF">ASTE57867_20568</name>
</gene>
<feature type="binding site" evidence="9">
    <location>
        <position position="165"/>
    </location>
    <ligand>
        <name>Zn(2+)</name>
        <dbReference type="ChEBI" id="CHEBI:29105"/>
        <label>2</label>
    </ligand>
</feature>
<feature type="binding site" evidence="9">
    <location>
        <position position="160"/>
    </location>
    <ligand>
        <name>Zn(2+)</name>
        <dbReference type="ChEBI" id="CHEBI:29105"/>
        <label>2</label>
    </ligand>
</feature>
<reference evidence="12" key="2">
    <citation type="submission" date="2019-06" db="EMBL/GenBank/DDBJ databases">
        <title>Genomics analysis of Aphanomyces spp. identifies a new class of oomycete effector associated with host adaptation.</title>
        <authorList>
            <person name="Gaulin E."/>
        </authorList>
    </citation>
    <scope>NUCLEOTIDE SEQUENCE</scope>
    <source>
        <strain evidence="12">CBS 578.67</strain>
    </source>
</reference>
<dbReference type="SMART" id="SM00249">
    <property type="entry name" value="PHD"/>
    <property type="match status" value="1"/>
</dbReference>
<feature type="region of interest" description="Disordered" evidence="10">
    <location>
        <begin position="106"/>
        <end position="137"/>
    </location>
</feature>
<dbReference type="AlphaFoldDB" id="A0A485LHA0"/>
<protein>
    <submittedName>
        <fullName evidence="13">Aste57867_20568 protein</fullName>
    </submittedName>
</protein>
<dbReference type="SUPFAM" id="SSF57903">
    <property type="entry name" value="FYVE/PHD zinc finger"/>
    <property type="match status" value="1"/>
</dbReference>
<feature type="site" description="Histone H3K4me3 binding" evidence="8">
    <location>
        <position position="157"/>
    </location>
</feature>
<keyword evidence="3 9" id="KW-0479">Metal-binding</keyword>
<organism evidence="13 14">
    <name type="scientific">Aphanomyces stellatus</name>
    <dbReference type="NCBI Taxonomy" id="120398"/>
    <lineage>
        <taxon>Eukaryota</taxon>
        <taxon>Sar</taxon>
        <taxon>Stramenopiles</taxon>
        <taxon>Oomycota</taxon>
        <taxon>Saprolegniomycetes</taxon>
        <taxon>Saprolegniales</taxon>
        <taxon>Verrucalvaceae</taxon>
        <taxon>Aphanomyces</taxon>
    </lineage>
</organism>
<dbReference type="OrthoDB" id="5411773at2759"/>
<evidence type="ECO:0000313" key="12">
    <source>
        <dbReference type="EMBL" id="KAF0687714.1"/>
    </source>
</evidence>
<dbReference type="GO" id="GO:0008270">
    <property type="term" value="F:zinc ion binding"/>
    <property type="evidence" value="ECO:0007669"/>
    <property type="project" value="UniProtKB-KW"/>
</dbReference>
<comment type="similarity">
    <text evidence="2">Belongs to the ING family.</text>
</comment>
<evidence type="ECO:0000259" key="11">
    <source>
        <dbReference type="SMART" id="SM00249"/>
    </source>
</evidence>
<dbReference type="Proteomes" id="UP000332933">
    <property type="component" value="Unassembled WGS sequence"/>
</dbReference>
<sequence>MVPGGTKGANGTKECGAQPSPPNKDTTMGMTDSFGDAVTIYDEEKQTILSFLNYIREGPARWKGNTAPSRRKPHKSHEKRAALPPMPTCAAAAAALTLQHWEKRKYGGEHHHPASRTTSNDDGVLSDASSDIHGDVKKKPKKEKRYCVCDGDSHGDMIACDNKACRDRTNWYHMTCVGLDAPPDTWLCPRCTCANADDAPATAAAAVPENLYRKPALSITYGDMIATALRATKTGEGTFKEICEFIETRYESQLNWKLESDQRKSPVWKSSVRKILFSNNRFTRHPTLKGVFCLVPPPGSASLPTSVATAPTATS</sequence>
<feature type="binding site" evidence="9">
    <location>
        <position position="188"/>
    </location>
    <ligand>
        <name>Zn(2+)</name>
        <dbReference type="ChEBI" id="CHEBI:29105"/>
        <label>2</label>
    </ligand>
</feature>
<dbReference type="InterPro" id="IPR036390">
    <property type="entry name" value="WH_DNA-bd_sf"/>
</dbReference>
<feature type="binding site" evidence="9">
    <location>
        <position position="191"/>
    </location>
    <ligand>
        <name>Zn(2+)</name>
        <dbReference type="ChEBI" id="CHEBI:29105"/>
        <label>2</label>
    </ligand>
</feature>
<dbReference type="PANTHER" id="PTHR10333">
    <property type="entry name" value="INHIBITOR OF GROWTH PROTEIN"/>
    <property type="match status" value="1"/>
</dbReference>
<feature type="site" description="Histone H3K4me3 binding" evidence="8">
    <location>
        <position position="146"/>
    </location>
</feature>
<feature type="site" description="Histone H3K4me3 binding" evidence="8">
    <location>
        <position position="171"/>
    </location>
</feature>
<proteinExistence type="inferred from homology"/>
<evidence type="ECO:0000313" key="14">
    <source>
        <dbReference type="Proteomes" id="UP000332933"/>
    </source>
</evidence>
<feature type="region of interest" description="Disordered" evidence="10">
    <location>
        <begin position="60"/>
        <end position="84"/>
    </location>
</feature>
<dbReference type="Gene3D" id="3.30.40.10">
    <property type="entry name" value="Zinc/RING finger domain, C3HC4 (zinc finger)"/>
    <property type="match status" value="1"/>
</dbReference>
<evidence type="ECO:0000256" key="5">
    <source>
        <dbReference type="ARBA" id="ARBA00022833"/>
    </source>
</evidence>
<keyword evidence="6" id="KW-0238">DNA-binding</keyword>
<dbReference type="Gene3D" id="1.10.10.10">
    <property type="entry name" value="Winged helix-like DNA-binding domain superfamily/Winged helix DNA-binding domain"/>
    <property type="match status" value="1"/>
</dbReference>
<evidence type="ECO:0000256" key="4">
    <source>
        <dbReference type="ARBA" id="ARBA00022771"/>
    </source>
</evidence>
<feature type="binding site" evidence="9">
    <location>
        <position position="173"/>
    </location>
    <ligand>
        <name>Zn(2+)</name>
        <dbReference type="ChEBI" id="CHEBI:29105"/>
        <label>1</label>
    </ligand>
</feature>
<keyword evidence="5 9" id="KW-0862">Zinc</keyword>
<keyword evidence="7" id="KW-0539">Nucleus</keyword>
<feature type="domain" description="Zinc finger PHD-type" evidence="11">
    <location>
        <begin position="146"/>
        <end position="192"/>
    </location>
</feature>
<keyword evidence="14" id="KW-1185">Reference proteome</keyword>
<dbReference type="EMBL" id="VJMH01006874">
    <property type="protein sequence ID" value="KAF0687714.1"/>
    <property type="molecule type" value="Genomic_DNA"/>
</dbReference>
<evidence type="ECO:0000313" key="13">
    <source>
        <dbReference type="EMBL" id="VFT97251.1"/>
    </source>
</evidence>
<keyword evidence="4" id="KW-0863">Zinc-finger</keyword>
<feature type="site" description="Histone H3K4me3 binding" evidence="8">
    <location>
        <position position="161"/>
    </location>
</feature>
<dbReference type="InterPro" id="IPR028651">
    <property type="entry name" value="ING_fam"/>
</dbReference>
<feature type="binding site" evidence="9">
    <location>
        <position position="149"/>
    </location>
    <ligand>
        <name>Zn(2+)</name>
        <dbReference type="ChEBI" id="CHEBI:29105"/>
        <label>1</label>
    </ligand>
</feature>
<dbReference type="EMBL" id="CAADRA010006900">
    <property type="protein sequence ID" value="VFT97251.1"/>
    <property type="molecule type" value="Genomic_DNA"/>
</dbReference>
<evidence type="ECO:0000256" key="9">
    <source>
        <dbReference type="PIRSR" id="PIRSR628651-51"/>
    </source>
</evidence>
<evidence type="ECO:0000256" key="6">
    <source>
        <dbReference type="ARBA" id="ARBA00023125"/>
    </source>
</evidence>
<dbReference type="GO" id="GO:0005634">
    <property type="term" value="C:nucleus"/>
    <property type="evidence" value="ECO:0007669"/>
    <property type="project" value="UniProtKB-SubCell"/>
</dbReference>
<reference evidence="13 14" key="1">
    <citation type="submission" date="2019-03" db="EMBL/GenBank/DDBJ databases">
        <authorList>
            <person name="Gaulin E."/>
            <person name="Dumas B."/>
        </authorList>
    </citation>
    <scope>NUCLEOTIDE SEQUENCE [LARGE SCALE GENOMIC DNA]</scope>
    <source>
        <strain evidence="13">CBS 568.67</strain>
    </source>
</reference>
<comment type="subcellular location">
    <subcellularLocation>
        <location evidence="1">Nucleus</location>
    </subcellularLocation>
</comment>
<feature type="region of interest" description="Disordered" evidence="10">
    <location>
        <begin position="1"/>
        <end position="31"/>
    </location>
</feature>
<dbReference type="GO" id="GO:0043565">
    <property type="term" value="F:sequence-specific DNA binding"/>
    <property type="evidence" value="ECO:0007669"/>
    <property type="project" value="InterPro"/>
</dbReference>
<evidence type="ECO:0000256" key="7">
    <source>
        <dbReference type="ARBA" id="ARBA00023242"/>
    </source>
</evidence>
<accession>A0A485LHA0</accession>
<evidence type="ECO:0000256" key="10">
    <source>
        <dbReference type="SAM" id="MobiDB-lite"/>
    </source>
</evidence>
<evidence type="ECO:0000256" key="2">
    <source>
        <dbReference type="ARBA" id="ARBA00010210"/>
    </source>
</evidence>